<dbReference type="Pfam" id="PF12911">
    <property type="entry name" value="OppC_N"/>
    <property type="match status" value="1"/>
</dbReference>
<dbReference type="InterPro" id="IPR035906">
    <property type="entry name" value="MetI-like_sf"/>
</dbReference>
<keyword evidence="4 9" id="KW-0812">Transmembrane</keyword>
<comment type="caution">
    <text evidence="11">The sequence shown here is derived from an EMBL/GenBank/DDBJ whole genome shotgun (WGS) entry which is preliminary data.</text>
</comment>
<keyword evidence="7 9" id="KW-1133">Transmembrane helix</keyword>
<dbReference type="PANTHER" id="PTHR43386:SF1">
    <property type="entry name" value="D,D-DIPEPTIDE TRANSPORT SYSTEM PERMEASE PROTEIN DDPC-RELATED"/>
    <property type="match status" value="1"/>
</dbReference>
<sequence length="285" mass="30203">MAVAARQTTTGPKSKRRRVRGQIATIAAAMVIGVIVFAALFAPQLAPYDPYQVELPSALQEPSWEHWLGTDMQGRDLLSRIMYGTRLTLLTSLTALLIGSACGGLLGLVAVFFPASDGAIGRLLDILLSFPAVLFGLALGASLGPGLLPVTIALAIATIPEVGRITRAAAMVVARQEYMQSGKAIGLSRATLFFKYLAWNCMPTVFVFLTLRFGFIILLGAGLNFLGLGAAPPTAELGVLAAEGRNVLAFAPHVATYPSLAIFLLVLSLNVLGDALRDKLDKRLL</sequence>
<feature type="transmembrane region" description="Helical" evidence="9">
    <location>
        <begin position="123"/>
        <end position="141"/>
    </location>
</feature>
<keyword evidence="3" id="KW-1003">Cell membrane</keyword>
<evidence type="ECO:0000256" key="7">
    <source>
        <dbReference type="ARBA" id="ARBA00022989"/>
    </source>
</evidence>
<name>A0A0Q3I8R8_9HYPH</name>
<dbReference type="GO" id="GO:0015833">
    <property type="term" value="P:peptide transport"/>
    <property type="evidence" value="ECO:0007669"/>
    <property type="project" value="UniProtKB-KW"/>
</dbReference>
<keyword evidence="5" id="KW-0571">Peptide transport</keyword>
<feature type="transmembrane region" description="Helical" evidence="9">
    <location>
        <begin position="250"/>
        <end position="273"/>
    </location>
</feature>
<evidence type="ECO:0000313" key="12">
    <source>
        <dbReference type="Proteomes" id="UP000051562"/>
    </source>
</evidence>
<proteinExistence type="inferred from homology"/>
<dbReference type="EMBL" id="LMAR01000023">
    <property type="protein sequence ID" value="KQK31416.1"/>
    <property type="molecule type" value="Genomic_DNA"/>
</dbReference>
<accession>A0A0Q3I8R8</accession>
<reference evidence="11 12" key="1">
    <citation type="submission" date="2015-10" db="EMBL/GenBank/DDBJ databases">
        <title>Draft genome of Bosea thiooxidans.</title>
        <authorList>
            <person name="Wang X."/>
        </authorList>
    </citation>
    <scope>NUCLEOTIDE SEQUENCE [LARGE SCALE GENOMIC DNA]</scope>
    <source>
        <strain evidence="11 12">CGMCC 9174</strain>
    </source>
</reference>
<dbReference type="CDD" id="cd06261">
    <property type="entry name" value="TM_PBP2"/>
    <property type="match status" value="1"/>
</dbReference>
<dbReference type="GO" id="GO:0005886">
    <property type="term" value="C:plasma membrane"/>
    <property type="evidence" value="ECO:0007669"/>
    <property type="project" value="UniProtKB-SubCell"/>
</dbReference>
<dbReference type="InterPro" id="IPR025966">
    <property type="entry name" value="OppC_N"/>
</dbReference>
<dbReference type="InterPro" id="IPR050366">
    <property type="entry name" value="BP-dependent_transpt_permease"/>
</dbReference>
<evidence type="ECO:0000256" key="2">
    <source>
        <dbReference type="ARBA" id="ARBA00022448"/>
    </source>
</evidence>
<evidence type="ECO:0000256" key="1">
    <source>
        <dbReference type="ARBA" id="ARBA00004651"/>
    </source>
</evidence>
<keyword evidence="12" id="KW-1185">Reference proteome</keyword>
<dbReference type="Gene3D" id="1.10.3720.10">
    <property type="entry name" value="MetI-like"/>
    <property type="match status" value="1"/>
</dbReference>
<dbReference type="Proteomes" id="UP000051562">
    <property type="component" value="Unassembled WGS sequence"/>
</dbReference>
<feature type="domain" description="ABC transmembrane type-1" evidence="10">
    <location>
        <begin position="85"/>
        <end position="273"/>
    </location>
</feature>
<evidence type="ECO:0000256" key="4">
    <source>
        <dbReference type="ARBA" id="ARBA00022692"/>
    </source>
</evidence>
<comment type="similarity">
    <text evidence="9">Belongs to the binding-protein-dependent transport system permease family.</text>
</comment>
<feature type="transmembrane region" description="Helical" evidence="9">
    <location>
        <begin position="23"/>
        <end position="42"/>
    </location>
</feature>
<dbReference type="Pfam" id="PF00528">
    <property type="entry name" value="BPD_transp_1"/>
    <property type="match status" value="1"/>
</dbReference>
<evidence type="ECO:0000256" key="8">
    <source>
        <dbReference type="ARBA" id="ARBA00023136"/>
    </source>
</evidence>
<evidence type="ECO:0000256" key="3">
    <source>
        <dbReference type="ARBA" id="ARBA00022475"/>
    </source>
</evidence>
<evidence type="ECO:0000313" key="11">
    <source>
        <dbReference type="EMBL" id="KQK31416.1"/>
    </source>
</evidence>
<dbReference type="PROSITE" id="PS50928">
    <property type="entry name" value="ABC_TM1"/>
    <property type="match status" value="1"/>
</dbReference>
<dbReference type="PANTHER" id="PTHR43386">
    <property type="entry name" value="OLIGOPEPTIDE TRANSPORT SYSTEM PERMEASE PROTEIN APPC"/>
    <property type="match status" value="1"/>
</dbReference>
<keyword evidence="8 9" id="KW-0472">Membrane</keyword>
<evidence type="ECO:0000256" key="9">
    <source>
        <dbReference type="RuleBase" id="RU363032"/>
    </source>
</evidence>
<feature type="transmembrane region" description="Helical" evidence="9">
    <location>
        <begin position="87"/>
        <end position="111"/>
    </location>
</feature>
<comment type="subcellular location">
    <subcellularLocation>
        <location evidence="1 9">Cell membrane</location>
        <topology evidence="1 9">Multi-pass membrane protein</topology>
    </subcellularLocation>
</comment>
<protein>
    <submittedName>
        <fullName evidence="11">Glutathione ABC transporter permease</fullName>
    </submittedName>
</protein>
<evidence type="ECO:0000256" key="6">
    <source>
        <dbReference type="ARBA" id="ARBA00022927"/>
    </source>
</evidence>
<feature type="transmembrane region" description="Helical" evidence="9">
    <location>
        <begin position="205"/>
        <end position="230"/>
    </location>
</feature>
<dbReference type="AlphaFoldDB" id="A0A0Q3I8R8"/>
<keyword evidence="6" id="KW-0653">Protein transport</keyword>
<keyword evidence="2 9" id="KW-0813">Transport</keyword>
<feature type="transmembrane region" description="Helical" evidence="9">
    <location>
        <begin position="147"/>
        <end position="166"/>
    </location>
</feature>
<evidence type="ECO:0000256" key="5">
    <source>
        <dbReference type="ARBA" id="ARBA00022856"/>
    </source>
</evidence>
<dbReference type="InterPro" id="IPR000515">
    <property type="entry name" value="MetI-like"/>
</dbReference>
<organism evidence="11 12">
    <name type="scientific">Bosea thiooxidans</name>
    <dbReference type="NCBI Taxonomy" id="53254"/>
    <lineage>
        <taxon>Bacteria</taxon>
        <taxon>Pseudomonadati</taxon>
        <taxon>Pseudomonadota</taxon>
        <taxon>Alphaproteobacteria</taxon>
        <taxon>Hyphomicrobiales</taxon>
        <taxon>Boseaceae</taxon>
        <taxon>Bosea</taxon>
    </lineage>
</organism>
<evidence type="ECO:0000259" key="10">
    <source>
        <dbReference type="PROSITE" id="PS50928"/>
    </source>
</evidence>
<gene>
    <name evidence="11" type="ORF">ARD30_03155</name>
</gene>
<dbReference type="RefSeq" id="WP_055727182.1">
    <property type="nucleotide sequence ID" value="NZ_LMAR01000023.1"/>
</dbReference>
<dbReference type="GO" id="GO:0055085">
    <property type="term" value="P:transmembrane transport"/>
    <property type="evidence" value="ECO:0007669"/>
    <property type="project" value="InterPro"/>
</dbReference>
<dbReference type="SUPFAM" id="SSF161098">
    <property type="entry name" value="MetI-like"/>
    <property type="match status" value="1"/>
</dbReference>
<dbReference type="GO" id="GO:0015031">
    <property type="term" value="P:protein transport"/>
    <property type="evidence" value="ECO:0007669"/>
    <property type="project" value="UniProtKB-KW"/>
</dbReference>